<dbReference type="Proteomes" id="UP000243105">
    <property type="component" value="Unassembled WGS sequence"/>
</dbReference>
<dbReference type="EMBL" id="CZVV01000055">
    <property type="protein sequence ID" value="CUT01683.1"/>
    <property type="molecule type" value="Genomic_DNA"/>
</dbReference>
<comment type="caution">
    <text evidence="1">The sequence shown here is derived from an EMBL/GenBank/DDBJ whole genome shotgun (WGS) entry which is preliminary data.</text>
</comment>
<organism evidence="1 2">
    <name type="scientific">Kryptobacter tengchongensis</name>
    <dbReference type="NCBI Taxonomy" id="1643429"/>
    <lineage>
        <taxon>Bacteria</taxon>
        <taxon>Pseudomonadati</taxon>
        <taxon>Candidatus Kryptoniota</taxon>
        <taxon>Candidatus Kryptobacter</taxon>
    </lineage>
</organism>
<proteinExistence type="predicted"/>
<name>A0A916LJM0_KRYT1</name>
<evidence type="ECO:0000313" key="2">
    <source>
        <dbReference type="Proteomes" id="UP000243105"/>
    </source>
</evidence>
<evidence type="ECO:0000313" key="1">
    <source>
        <dbReference type="EMBL" id="CUT01683.1"/>
    </source>
</evidence>
<dbReference type="AlphaFoldDB" id="A0A916LJM0"/>
<sequence>MGVTLMVKGRKQPKKIYNFLNANNTPGGNQYSPLDLTFIVNEPGRTLKERFEQLIKDCRFFDLRSNKLNSRITQH</sequence>
<gene>
    <name evidence="1" type="ORF">JGI25_00933</name>
</gene>
<protein>
    <submittedName>
        <fullName evidence="1">Uncharacterized protein</fullName>
    </submittedName>
</protein>
<reference evidence="1 2" key="1">
    <citation type="submission" date="2015-11" db="EMBL/GenBank/DDBJ databases">
        <authorList>
            <person name="Varghese N."/>
        </authorList>
    </citation>
    <scope>NUCLEOTIDE SEQUENCE [LARGE SCALE GENOMIC DNA]</scope>
    <source>
        <strain evidence="1 2">JGI-25</strain>
    </source>
</reference>
<accession>A0A916LJM0</accession>